<protein>
    <submittedName>
        <fullName evidence="2">Extracellular solute-binding protein</fullName>
    </submittedName>
</protein>
<comment type="caution">
    <text evidence="2">The sequence shown here is derived from an EMBL/GenBank/DDBJ whole genome shotgun (WGS) entry which is preliminary data.</text>
</comment>
<proteinExistence type="predicted"/>
<keyword evidence="1" id="KW-0732">Signal</keyword>
<gene>
    <name evidence="2" type="ORF">ISU07_06795</name>
</gene>
<sequence>MNRQQRPSLLVPPSALATAAASRRSFLRSAVLGGALLGSPALLAACGGDDSGGGGGGSTKTVKFGVNEAKDSGPAYQRMKGFADAYTKKSGVKVSANYVDHNTFQESINTYLQGSPDDVFAWFAGYRMQQFAEDGLLTDLSDLWPIDGMGDAFKEASTSSDGKQYLVPYDYYPWAVFYTKSLFDKNNWQPPTNYDDMVSLADEMKGKGIAPFAFGDKDGWPAMGTFDILNMRINGFDFHMSLLGGDEAWDSNEVKKVFETWRNLLPYHQEDPLGRTWQETATSLAKGEAGMMMFGTFIGDAIPDAIDDLDFFIYPQIDPSIPADSLDAPIDGFALASAGQNQDAGKEFLKFLGTAEAQDAANAAADAPMIAANENASQDSYSALQLKSAEVVGAAGHIAQFLDRDTDTDFASTVMIPSIQDFLKNPDDIDGLTKSIQEQKVSIFGS</sequence>
<evidence type="ECO:0000313" key="3">
    <source>
        <dbReference type="Proteomes" id="UP000640489"/>
    </source>
</evidence>
<dbReference type="PANTHER" id="PTHR43649">
    <property type="entry name" value="ARABINOSE-BINDING PROTEIN-RELATED"/>
    <property type="match status" value="1"/>
</dbReference>
<dbReference type="InterPro" id="IPR006059">
    <property type="entry name" value="SBP"/>
</dbReference>
<feature type="chain" id="PRO_5037564606" evidence="1">
    <location>
        <begin position="45"/>
        <end position="446"/>
    </location>
</feature>
<dbReference type="PROSITE" id="PS51318">
    <property type="entry name" value="TAT"/>
    <property type="match status" value="1"/>
</dbReference>
<dbReference type="Pfam" id="PF01547">
    <property type="entry name" value="SBP_bac_1"/>
    <property type="match status" value="1"/>
</dbReference>
<dbReference type="Proteomes" id="UP000640489">
    <property type="component" value="Unassembled WGS sequence"/>
</dbReference>
<dbReference type="InterPro" id="IPR050490">
    <property type="entry name" value="Bact_solute-bd_prot1"/>
</dbReference>
<dbReference type="Gene3D" id="3.40.190.10">
    <property type="entry name" value="Periplasmic binding protein-like II"/>
    <property type="match status" value="2"/>
</dbReference>
<dbReference type="EMBL" id="JADKPN010000002">
    <property type="protein sequence ID" value="MBF4762829.1"/>
    <property type="molecule type" value="Genomic_DNA"/>
</dbReference>
<dbReference type="RefSeq" id="WP_194706001.1">
    <property type="nucleotide sequence ID" value="NZ_JADKPN010000002.1"/>
</dbReference>
<accession>A0A930V8F9</accession>
<organism evidence="2 3">
    <name type="scientific">Nocardioides islandensis</name>
    <dbReference type="NCBI Taxonomy" id="433663"/>
    <lineage>
        <taxon>Bacteria</taxon>
        <taxon>Bacillati</taxon>
        <taxon>Actinomycetota</taxon>
        <taxon>Actinomycetes</taxon>
        <taxon>Propionibacteriales</taxon>
        <taxon>Nocardioidaceae</taxon>
        <taxon>Nocardioides</taxon>
    </lineage>
</organism>
<reference evidence="2" key="1">
    <citation type="submission" date="2020-11" db="EMBL/GenBank/DDBJ databases">
        <title>Nocardioides sp. nov., isolated from Soil of Cynanchum wilfordii Hemsley rhizosphere.</title>
        <authorList>
            <person name="Lee J.-S."/>
            <person name="Suh M.K."/>
            <person name="Kim J.-S."/>
        </authorList>
    </citation>
    <scope>NUCLEOTIDE SEQUENCE</scope>
    <source>
        <strain evidence="2">KCTC 19275</strain>
    </source>
</reference>
<evidence type="ECO:0000313" key="2">
    <source>
        <dbReference type="EMBL" id="MBF4762829.1"/>
    </source>
</evidence>
<dbReference type="InterPro" id="IPR006311">
    <property type="entry name" value="TAT_signal"/>
</dbReference>
<name>A0A930V8F9_9ACTN</name>
<feature type="signal peptide" evidence="1">
    <location>
        <begin position="1"/>
        <end position="44"/>
    </location>
</feature>
<evidence type="ECO:0000256" key="1">
    <source>
        <dbReference type="SAM" id="SignalP"/>
    </source>
</evidence>
<dbReference type="SUPFAM" id="SSF53850">
    <property type="entry name" value="Periplasmic binding protein-like II"/>
    <property type="match status" value="1"/>
</dbReference>
<keyword evidence="3" id="KW-1185">Reference proteome</keyword>
<dbReference type="AlphaFoldDB" id="A0A930V8F9"/>